<evidence type="ECO:0000259" key="12">
    <source>
        <dbReference type="Pfam" id="PF20259"/>
    </source>
</evidence>
<feature type="site" description="Interaction with tRNA" evidence="10">
    <location>
        <position position="336"/>
    </location>
</feature>
<dbReference type="Gene3D" id="3.40.50.620">
    <property type="entry name" value="HUPs"/>
    <property type="match status" value="1"/>
</dbReference>
<dbReference type="InterPro" id="IPR004506">
    <property type="entry name" value="MnmA-like"/>
</dbReference>
<comment type="similarity">
    <text evidence="10">Belongs to the MnmA/TRMU family.</text>
</comment>
<feature type="binding site" evidence="10">
    <location>
        <position position="123"/>
    </location>
    <ligand>
        <name>ATP</name>
        <dbReference type="ChEBI" id="CHEBI:30616"/>
    </ligand>
</feature>
<dbReference type="GO" id="GO:0002143">
    <property type="term" value="P:tRNA wobble position uridine thiolation"/>
    <property type="evidence" value="ECO:0007669"/>
    <property type="project" value="TreeGrafter"/>
</dbReference>
<keyword evidence="5 10" id="KW-0547">Nucleotide-binding</keyword>
<keyword evidence="8" id="KW-1015">Disulfide bond</keyword>
<gene>
    <name evidence="10 13" type="primary">mnmA</name>
    <name evidence="13" type="ORF">ER308_05480</name>
</gene>
<feature type="binding site" evidence="10">
    <location>
        <position position="32"/>
    </location>
    <ligand>
        <name>ATP</name>
        <dbReference type="ChEBI" id="CHEBI:30616"/>
    </ligand>
</feature>
<evidence type="ECO:0000256" key="6">
    <source>
        <dbReference type="ARBA" id="ARBA00022840"/>
    </source>
</evidence>
<evidence type="ECO:0000259" key="11">
    <source>
        <dbReference type="Pfam" id="PF20258"/>
    </source>
</evidence>
<feature type="region of interest" description="Interaction with tRNA" evidence="10">
    <location>
        <begin position="302"/>
        <end position="303"/>
    </location>
</feature>
<comment type="function">
    <text evidence="10">Catalyzes the 2-thiolation of uridine at the wobble position (U34) of tRNA, leading to the formation of s(2)U34.</text>
</comment>
<feature type="site" description="Interaction with tRNA" evidence="10">
    <location>
        <position position="124"/>
    </location>
</feature>
<dbReference type="InterPro" id="IPR014729">
    <property type="entry name" value="Rossmann-like_a/b/a_fold"/>
</dbReference>
<sequence>MRVLVAMSGGVDSSMTAALLQDAGHNVTGVHLKLADTPSGLPGKGCCTLDDARDARRVADLLGIDFYVWDLSAAFQERVVEDFVAEYASGRTPNPCIRCNERVKYTALLERATAVGFDALATGHHVRLRHEGGRYVVRRAADRGKDQTYVLYMATQAQLGRTFWPAGEHTKDDLRAMAAERGLVTASKPDSHDICFIPSGDLAGFLRPRLGDRSGPIIGPDGTELGRHDGAYRFTIGQRRGLGISGLGEPHYVTAIDGDTVHVGPREHLAAPVIDAEQVSWVAGEAPSPAELASARLGAQVRYRGQPLACVAELDADGGLRIRFPDEVPDGVAPGQAVVLYRGDEVLGGATITGTHAELPAPALPS</sequence>
<evidence type="ECO:0000313" key="14">
    <source>
        <dbReference type="Proteomes" id="UP000291469"/>
    </source>
</evidence>
<evidence type="ECO:0000256" key="8">
    <source>
        <dbReference type="ARBA" id="ARBA00023157"/>
    </source>
</evidence>
<evidence type="ECO:0000256" key="10">
    <source>
        <dbReference type="HAMAP-Rule" id="MF_00144"/>
    </source>
</evidence>
<dbReference type="KEGG" id="erz:ER308_05480"/>
<evidence type="ECO:0000256" key="9">
    <source>
        <dbReference type="ARBA" id="ARBA00051542"/>
    </source>
</evidence>
<feature type="binding site" evidence="10">
    <location>
        <begin position="6"/>
        <end position="13"/>
    </location>
    <ligand>
        <name>ATP</name>
        <dbReference type="ChEBI" id="CHEBI:30616"/>
    </ligand>
</feature>
<dbReference type="FunFam" id="3.40.50.620:FF:000057">
    <property type="entry name" value="tRNA-specific 2-thiouridylase MnmA"/>
    <property type="match status" value="1"/>
</dbReference>
<accession>A0A411YCX7</accession>
<keyword evidence="7 10" id="KW-0694">RNA-binding</keyword>
<evidence type="ECO:0000313" key="13">
    <source>
        <dbReference type="EMBL" id="QBI19048.1"/>
    </source>
</evidence>
<dbReference type="EC" id="2.8.1.13" evidence="10"/>
<feature type="active site" description="Cysteine persulfide intermediate" evidence="10">
    <location>
        <position position="195"/>
    </location>
</feature>
<dbReference type="PANTHER" id="PTHR11933:SF5">
    <property type="entry name" value="MITOCHONDRIAL TRNA-SPECIFIC 2-THIOURIDYLASE 1"/>
    <property type="match status" value="1"/>
</dbReference>
<dbReference type="EMBL" id="CP036402">
    <property type="protein sequence ID" value="QBI19048.1"/>
    <property type="molecule type" value="Genomic_DNA"/>
</dbReference>
<proteinExistence type="inferred from homology"/>
<protein>
    <recommendedName>
        <fullName evidence="10">tRNA-specific 2-thiouridylase MnmA</fullName>
        <ecNumber evidence="10">2.8.1.13</ecNumber>
    </recommendedName>
</protein>
<reference evidence="13 14" key="1">
    <citation type="submission" date="2019-01" db="EMBL/GenBank/DDBJ databases">
        <title>Egibacter rhizosphaerae EGI 80759T.</title>
        <authorList>
            <person name="Chen D.-D."/>
            <person name="Tian Y."/>
            <person name="Jiao J.-Y."/>
            <person name="Zhang X.-T."/>
            <person name="Zhang Y.-G."/>
            <person name="Zhang Y."/>
            <person name="Xiao M."/>
            <person name="Shu W.-S."/>
            <person name="Li W.-J."/>
        </authorList>
    </citation>
    <scope>NUCLEOTIDE SEQUENCE [LARGE SCALE GENOMIC DNA]</scope>
    <source>
        <strain evidence="13 14">EGI 80759</strain>
    </source>
</reference>
<dbReference type="InterPro" id="IPR046885">
    <property type="entry name" value="MnmA-like_C"/>
</dbReference>
<evidence type="ECO:0000256" key="2">
    <source>
        <dbReference type="ARBA" id="ARBA00022555"/>
    </source>
</evidence>
<feature type="active site" description="Nucleophile" evidence="10">
    <location>
        <position position="99"/>
    </location>
</feature>
<dbReference type="Proteomes" id="UP000291469">
    <property type="component" value="Chromosome"/>
</dbReference>
<keyword evidence="4 10" id="KW-0819">tRNA processing</keyword>
<evidence type="ECO:0000256" key="3">
    <source>
        <dbReference type="ARBA" id="ARBA00022679"/>
    </source>
</evidence>
<dbReference type="CDD" id="cd01998">
    <property type="entry name" value="MnmA_TRMU-like"/>
    <property type="match status" value="1"/>
</dbReference>
<dbReference type="InterPro" id="IPR046884">
    <property type="entry name" value="MnmA-like_central"/>
</dbReference>
<dbReference type="NCBIfam" id="TIGR00420">
    <property type="entry name" value="trmU"/>
    <property type="match status" value="1"/>
</dbReference>
<evidence type="ECO:0000256" key="1">
    <source>
        <dbReference type="ARBA" id="ARBA00022490"/>
    </source>
</evidence>
<dbReference type="RefSeq" id="WP_131154045.1">
    <property type="nucleotide sequence ID" value="NZ_CP036402.1"/>
</dbReference>
<dbReference type="Pfam" id="PF20259">
    <property type="entry name" value="tRNA_Me_trans_M"/>
    <property type="match status" value="1"/>
</dbReference>
<evidence type="ECO:0000256" key="7">
    <source>
        <dbReference type="ARBA" id="ARBA00022884"/>
    </source>
</evidence>
<comment type="caution">
    <text evidence="10">Lacks conserved residue(s) required for the propagation of feature annotation.</text>
</comment>
<keyword evidence="14" id="KW-1185">Reference proteome</keyword>
<dbReference type="GO" id="GO:0005524">
    <property type="term" value="F:ATP binding"/>
    <property type="evidence" value="ECO:0007669"/>
    <property type="project" value="UniProtKB-KW"/>
</dbReference>
<dbReference type="AlphaFoldDB" id="A0A411YCX7"/>
<keyword evidence="2 10" id="KW-0820">tRNA-binding</keyword>
<dbReference type="GO" id="GO:0005737">
    <property type="term" value="C:cytoplasm"/>
    <property type="evidence" value="ECO:0007669"/>
    <property type="project" value="UniProtKB-SubCell"/>
</dbReference>
<keyword evidence="1 10" id="KW-0963">Cytoplasm</keyword>
<dbReference type="InterPro" id="IPR023382">
    <property type="entry name" value="MnmA-like_central_sf"/>
</dbReference>
<dbReference type="Gene3D" id="2.40.30.10">
    <property type="entry name" value="Translation factors"/>
    <property type="match status" value="1"/>
</dbReference>
<comment type="subcellular location">
    <subcellularLocation>
        <location evidence="10">Cytoplasm</location>
    </subcellularLocation>
</comment>
<keyword evidence="3 10" id="KW-0808">Transferase</keyword>
<dbReference type="PANTHER" id="PTHR11933">
    <property type="entry name" value="TRNA 5-METHYLAMINOMETHYL-2-THIOURIDYLATE -METHYLTRANSFERASE"/>
    <property type="match status" value="1"/>
</dbReference>
<dbReference type="HAMAP" id="MF_00144">
    <property type="entry name" value="tRNA_thiouridyl_MnmA"/>
    <property type="match status" value="1"/>
</dbReference>
<dbReference type="GO" id="GO:0103016">
    <property type="term" value="F:tRNA-uridine 2-sulfurtransferase activity"/>
    <property type="evidence" value="ECO:0007669"/>
    <property type="project" value="UniProtKB-EC"/>
</dbReference>
<feature type="domain" description="tRNA-specific 2-thiouridylase MnmA-like C-terminal" evidence="11">
    <location>
        <begin position="275"/>
        <end position="352"/>
    </location>
</feature>
<feature type="region of interest" description="Interaction with tRNA" evidence="10">
    <location>
        <begin position="145"/>
        <end position="147"/>
    </location>
</feature>
<dbReference type="SUPFAM" id="SSF52402">
    <property type="entry name" value="Adenine nucleotide alpha hydrolases-like"/>
    <property type="match status" value="1"/>
</dbReference>
<dbReference type="Pfam" id="PF20258">
    <property type="entry name" value="tRNA_Me_trans_C"/>
    <property type="match status" value="1"/>
</dbReference>
<evidence type="ECO:0000256" key="4">
    <source>
        <dbReference type="ARBA" id="ARBA00022694"/>
    </source>
</evidence>
<dbReference type="GO" id="GO:0000049">
    <property type="term" value="F:tRNA binding"/>
    <property type="evidence" value="ECO:0007669"/>
    <property type="project" value="UniProtKB-KW"/>
</dbReference>
<evidence type="ECO:0000256" key="5">
    <source>
        <dbReference type="ARBA" id="ARBA00022741"/>
    </source>
</evidence>
<comment type="catalytic activity">
    <reaction evidence="9 10">
        <text>S-sulfanyl-L-cysteinyl-[protein] + uridine(34) in tRNA + AH2 + ATP = 2-thiouridine(34) in tRNA + L-cysteinyl-[protein] + A + AMP + diphosphate + H(+)</text>
        <dbReference type="Rhea" id="RHEA:47032"/>
        <dbReference type="Rhea" id="RHEA-COMP:10131"/>
        <dbReference type="Rhea" id="RHEA-COMP:11726"/>
        <dbReference type="Rhea" id="RHEA-COMP:11727"/>
        <dbReference type="Rhea" id="RHEA-COMP:11728"/>
        <dbReference type="ChEBI" id="CHEBI:13193"/>
        <dbReference type="ChEBI" id="CHEBI:15378"/>
        <dbReference type="ChEBI" id="CHEBI:17499"/>
        <dbReference type="ChEBI" id="CHEBI:29950"/>
        <dbReference type="ChEBI" id="CHEBI:30616"/>
        <dbReference type="ChEBI" id="CHEBI:33019"/>
        <dbReference type="ChEBI" id="CHEBI:61963"/>
        <dbReference type="ChEBI" id="CHEBI:65315"/>
        <dbReference type="ChEBI" id="CHEBI:87170"/>
        <dbReference type="ChEBI" id="CHEBI:456215"/>
        <dbReference type="EC" id="2.8.1.13"/>
    </reaction>
</comment>
<dbReference type="Gene3D" id="2.30.30.280">
    <property type="entry name" value="Adenine nucleotide alpha hydrolases-like domains"/>
    <property type="match status" value="1"/>
</dbReference>
<dbReference type="Pfam" id="PF03054">
    <property type="entry name" value="tRNA_Me_trans"/>
    <property type="match status" value="1"/>
</dbReference>
<name>A0A411YCX7_9ACTN</name>
<keyword evidence="6 10" id="KW-0067">ATP-binding</keyword>
<dbReference type="OrthoDB" id="9800696at2"/>
<feature type="domain" description="tRNA-specific 2-thiouridylase MnmA-like central" evidence="12">
    <location>
        <begin position="205"/>
        <end position="260"/>
    </location>
</feature>
<dbReference type="NCBIfam" id="NF001138">
    <property type="entry name" value="PRK00143.1"/>
    <property type="match status" value="1"/>
</dbReference>
<organism evidence="13 14">
    <name type="scientific">Egibacter rhizosphaerae</name>
    <dbReference type="NCBI Taxonomy" id="1670831"/>
    <lineage>
        <taxon>Bacteria</taxon>
        <taxon>Bacillati</taxon>
        <taxon>Actinomycetota</taxon>
        <taxon>Nitriliruptoria</taxon>
        <taxon>Egibacterales</taxon>
        <taxon>Egibacteraceae</taxon>
        <taxon>Egibacter</taxon>
    </lineage>
</organism>